<dbReference type="GO" id="GO:0009055">
    <property type="term" value="F:electron transfer activity"/>
    <property type="evidence" value="ECO:0007669"/>
    <property type="project" value="InterPro"/>
</dbReference>
<evidence type="ECO:0000256" key="10">
    <source>
        <dbReference type="ARBA" id="ARBA00023004"/>
    </source>
</evidence>
<comment type="subcellular location">
    <subcellularLocation>
        <location evidence="2">Cell membrane</location>
        <topology evidence="2">Multi-pass membrane protein</topology>
    </subcellularLocation>
</comment>
<keyword evidence="3" id="KW-0813">Transport</keyword>
<dbReference type="InterPro" id="IPR016174">
    <property type="entry name" value="Di-haem_cyt_TM"/>
</dbReference>
<keyword evidence="8" id="KW-0249">Electron transport</keyword>
<dbReference type="GO" id="GO:0005886">
    <property type="term" value="C:plasma membrane"/>
    <property type="evidence" value="ECO:0007669"/>
    <property type="project" value="UniProtKB-SubCell"/>
</dbReference>
<proteinExistence type="inferred from homology"/>
<name>A0A0P1HCM5_9RHOB</name>
<feature type="transmembrane region" description="Helical" evidence="13">
    <location>
        <begin position="208"/>
        <end position="231"/>
    </location>
</feature>
<evidence type="ECO:0000256" key="4">
    <source>
        <dbReference type="ARBA" id="ARBA00022475"/>
    </source>
</evidence>
<keyword evidence="10" id="KW-0408">Iron</keyword>
<comment type="cofactor">
    <cofactor evidence="1">
        <name>heme b</name>
        <dbReference type="ChEBI" id="CHEBI:60344"/>
    </cofactor>
</comment>
<dbReference type="GO" id="GO:0046872">
    <property type="term" value="F:metal ion binding"/>
    <property type="evidence" value="ECO:0007669"/>
    <property type="project" value="UniProtKB-KW"/>
</dbReference>
<feature type="transmembrane region" description="Helical" evidence="13">
    <location>
        <begin position="104"/>
        <end position="137"/>
    </location>
</feature>
<evidence type="ECO:0000256" key="7">
    <source>
        <dbReference type="ARBA" id="ARBA00022723"/>
    </source>
</evidence>
<dbReference type="InterPro" id="IPR007372">
    <property type="entry name" value="Lipid/polyisoprenoid-bd_YceI"/>
</dbReference>
<dbReference type="SUPFAM" id="SSF101874">
    <property type="entry name" value="YceI-like"/>
    <property type="match status" value="1"/>
</dbReference>
<dbReference type="SMART" id="SM00867">
    <property type="entry name" value="YceI"/>
    <property type="match status" value="1"/>
</dbReference>
<organism evidence="15 16">
    <name type="scientific">Leisingera aquaemixtae</name>
    <dbReference type="NCBI Taxonomy" id="1396826"/>
    <lineage>
        <taxon>Bacteria</taxon>
        <taxon>Pseudomonadati</taxon>
        <taxon>Pseudomonadota</taxon>
        <taxon>Alphaproteobacteria</taxon>
        <taxon>Rhodobacterales</taxon>
        <taxon>Roseobacteraceae</taxon>
        <taxon>Leisingera</taxon>
    </lineage>
</organism>
<dbReference type="InterPro" id="IPR036761">
    <property type="entry name" value="TTHA0802/YceI-like_sf"/>
</dbReference>
<dbReference type="PANTHER" id="PTHR30529">
    <property type="entry name" value="CYTOCHROME B561"/>
    <property type="match status" value="1"/>
</dbReference>
<dbReference type="AlphaFoldDB" id="A0A0P1HCM5"/>
<keyword evidence="6 13" id="KW-0812">Transmembrane</keyword>
<evidence type="ECO:0000256" key="12">
    <source>
        <dbReference type="ARBA" id="ARBA00037975"/>
    </source>
</evidence>
<feature type="transmembrane region" description="Helical" evidence="13">
    <location>
        <begin position="149"/>
        <end position="174"/>
    </location>
</feature>
<evidence type="ECO:0000256" key="2">
    <source>
        <dbReference type="ARBA" id="ARBA00004651"/>
    </source>
</evidence>
<feature type="domain" description="Lipid/polyisoprenoid-binding YceI-like" evidence="14">
    <location>
        <begin position="257"/>
        <end position="412"/>
    </location>
</feature>
<dbReference type="Pfam" id="PF01292">
    <property type="entry name" value="Ni_hydr_CYTB"/>
    <property type="match status" value="1"/>
</dbReference>
<dbReference type="STRING" id="1396826.PHA8399_03163"/>
<dbReference type="GO" id="GO:0020037">
    <property type="term" value="F:heme binding"/>
    <property type="evidence" value="ECO:0007669"/>
    <property type="project" value="TreeGrafter"/>
</dbReference>
<evidence type="ECO:0000256" key="11">
    <source>
        <dbReference type="ARBA" id="ARBA00023136"/>
    </source>
</evidence>
<dbReference type="InterPro" id="IPR011577">
    <property type="entry name" value="Cyt_b561_bac/Ni-Hgenase"/>
</dbReference>
<sequence length="415" mass="43159">MPGQNTFQSYGSVAKTFHWLTALLIFSAFPLGYFANELAHQIQSPGFDGSQAVIERATLLFSLHKTIGVAVFFTALLRILWALSQPKPGLLHPDRKAEALAAEMVHWLLYGSLVAVPLSGWIHHAATTGFAPIWWPFGQSLPFVPKSEAVAGVFGGVHWVLVWTLAGALGLHIAGALKHHVIDRDATLRRMLPGQASLPQPPAQSHSLLPLLAALLVWGGVLGGGAALGLLGGKQAGESGTAAPVVAADPGAGAASGWIVQSGTLGITVTQMGGAVAGSFGEWSAVINFEEPAAPGPAGDVEVTVAIPSLQLGTVTQQAMGADYFDSAAFPAALFQAEIEKLAEGYQAVGTLTIKDQTVPVTLPFDLALEGDSAKMTGGLTLNRLDFGIGKSLPDESSLGFAVDVAVELEAKRAE</sequence>
<dbReference type="Pfam" id="PF04264">
    <property type="entry name" value="YceI"/>
    <property type="match status" value="1"/>
</dbReference>
<dbReference type="RefSeq" id="WP_058287048.1">
    <property type="nucleotide sequence ID" value="NZ_CYSR01000030.1"/>
</dbReference>
<keyword evidence="11 13" id="KW-0472">Membrane</keyword>
<dbReference type="SUPFAM" id="SSF81342">
    <property type="entry name" value="Transmembrane di-heme cytochromes"/>
    <property type="match status" value="1"/>
</dbReference>
<feature type="transmembrane region" description="Helical" evidence="13">
    <location>
        <begin position="16"/>
        <end position="35"/>
    </location>
</feature>
<evidence type="ECO:0000313" key="16">
    <source>
        <dbReference type="Proteomes" id="UP000051326"/>
    </source>
</evidence>
<gene>
    <name evidence="15" type="primary">yceJ</name>
    <name evidence="15" type="ORF">PHA8399_03163</name>
</gene>
<dbReference type="Gene3D" id="2.40.128.110">
    <property type="entry name" value="Lipid/polyisoprenoid-binding, YceI-like"/>
    <property type="match status" value="1"/>
</dbReference>
<evidence type="ECO:0000256" key="1">
    <source>
        <dbReference type="ARBA" id="ARBA00001970"/>
    </source>
</evidence>
<comment type="similarity">
    <text evidence="12">Belongs to the cytochrome b561 family.</text>
</comment>
<evidence type="ECO:0000313" key="15">
    <source>
        <dbReference type="EMBL" id="CUI01023.1"/>
    </source>
</evidence>
<evidence type="ECO:0000256" key="9">
    <source>
        <dbReference type="ARBA" id="ARBA00022989"/>
    </source>
</evidence>
<keyword evidence="5" id="KW-0349">Heme</keyword>
<dbReference type="EMBL" id="CYSR01000030">
    <property type="protein sequence ID" value="CUI01023.1"/>
    <property type="molecule type" value="Genomic_DNA"/>
</dbReference>
<reference evidence="15 16" key="1">
    <citation type="submission" date="2015-09" db="EMBL/GenBank/DDBJ databases">
        <authorList>
            <consortium name="Swine Surveillance"/>
        </authorList>
    </citation>
    <scope>NUCLEOTIDE SEQUENCE [LARGE SCALE GENOMIC DNA]</scope>
    <source>
        <strain evidence="15 16">CECT 8399</strain>
    </source>
</reference>
<evidence type="ECO:0000256" key="3">
    <source>
        <dbReference type="ARBA" id="ARBA00022448"/>
    </source>
</evidence>
<feature type="transmembrane region" description="Helical" evidence="13">
    <location>
        <begin position="66"/>
        <end position="84"/>
    </location>
</feature>
<evidence type="ECO:0000256" key="8">
    <source>
        <dbReference type="ARBA" id="ARBA00022982"/>
    </source>
</evidence>
<protein>
    <recommendedName>
        <fullName evidence="14">Lipid/polyisoprenoid-binding YceI-like domain-containing protein</fullName>
    </recommendedName>
</protein>
<dbReference type="Proteomes" id="UP000051326">
    <property type="component" value="Unassembled WGS sequence"/>
</dbReference>
<keyword evidence="4" id="KW-1003">Cell membrane</keyword>
<dbReference type="GO" id="GO:0022904">
    <property type="term" value="P:respiratory electron transport chain"/>
    <property type="evidence" value="ECO:0007669"/>
    <property type="project" value="InterPro"/>
</dbReference>
<accession>A0A0P1HCM5</accession>
<dbReference type="PANTHER" id="PTHR30529:SF1">
    <property type="entry name" value="CYTOCHROME B561 HOMOLOG 2"/>
    <property type="match status" value="1"/>
</dbReference>
<keyword evidence="7" id="KW-0479">Metal-binding</keyword>
<evidence type="ECO:0000256" key="5">
    <source>
        <dbReference type="ARBA" id="ARBA00022617"/>
    </source>
</evidence>
<evidence type="ECO:0000259" key="14">
    <source>
        <dbReference type="SMART" id="SM00867"/>
    </source>
</evidence>
<evidence type="ECO:0000256" key="6">
    <source>
        <dbReference type="ARBA" id="ARBA00022692"/>
    </source>
</evidence>
<evidence type="ECO:0000256" key="13">
    <source>
        <dbReference type="SAM" id="Phobius"/>
    </source>
</evidence>
<keyword evidence="9 13" id="KW-1133">Transmembrane helix</keyword>
<dbReference type="InterPro" id="IPR052168">
    <property type="entry name" value="Cytochrome_b561_oxidase"/>
</dbReference>